<gene>
    <name evidence="1" type="ORF">CHCC16736_1397</name>
</gene>
<protein>
    <submittedName>
        <fullName evidence="1">Uncharacterized protein</fullName>
    </submittedName>
</protein>
<name>A0A8B5Y8P9_BACLI</name>
<evidence type="ECO:0000313" key="2">
    <source>
        <dbReference type="Proteomes" id="UP000435910"/>
    </source>
</evidence>
<accession>A0A8B5Y8P9</accession>
<organism evidence="1 2">
    <name type="scientific">Bacillus licheniformis</name>
    <dbReference type="NCBI Taxonomy" id="1402"/>
    <lineage>
        <taxon>Bacteria</taxon>
        <taxon>Bacillati</taxon>
        <taxon>Bacillota</taxon>
        <taxon>Bacilli</taxon>
        <taxon>Bacillales</taxon>
        <taxon>Bacillaceae</taxon>
        <taxon>Bacillus</taxon>
    </lineage>
</organism>
<dbReference type="AlphaFoldDB" id="A0A8B5Y8P9"/>
<sequence>MVWKKYFILRVPSEQLLYSDFNHLREAADICDILFKENINYRRKK</sequence>
<dbReference type="EMBL" id="NILC01000028">
    <property type="protein sequence ID" value="TWL23689.1"/>
    <property type="molecule type" value="Genomic_DNA"/>
</dbReference>
<comment type="caution">
    <text evidence="1">The sequence shown here is derived from an EMBL/GenBank/DDBJ whole genome shotgun (WGS) entry which is preliminary data.</text>
</comment>
<reference evidence="1 2" key="1">
    <citation type="submission" date="2019-06" db="EMBL/GenBank/DDBJ databases">
        <title>Genome sequence analysis of &gt;100 Bacillus licheniformis strains suggests intrinsic resistance to this species.</title>
        <authorList>
            <person name="Wels M."/>
            <person name="Siezen R.J."/>
            <person name="Johansen E."/>
            <person name="Stuer-Lauridsen B."/>
            <person name="Bjerre K."/>
            <person name="Nielsen B.K.K."/>
        </authorList>
    </citation>
    <scope>NUCLEOTIDE SEQUENCE [LARGE SCALE GENOMIC DNA]</scope>
    <source>
        <strain evidence="1 2">BAC-16736</strain>
    </source>
</reference>
<dbReference type="Proteomes" id="UP000435910">
    <property type="component" value="Unassembled WGS sequence"/>
</dbReference>
<evidence type="ECO:0000313" key="1">
    <source>
        <dbReference type="EMBL" id="TWL23689.1"/>
    </source>
</evidence>
<proteinExistence type="predicted"/>